<feature type="transmembrane region" description="Helical" evidence="1">
    <location>
        <begin position="40"/>
        <end position="59"/>
    </location>
</feature>
<evidence type="ECO:0000313" key="3">
    <source>
        <dbReference type="EMBL" id="RCW30750.1"/>
    </source>
</evidence>
<dbReference type="EMBL" id="QPJB01000014">
    <property type="protein sequence ID" value="RCW30750.1"/>
    <property type="molecule type" value="Genomic_DNA"/>
</dbReference>
<protein>
    <recommendedName>
        <fullName evidence="6">O-antigen ligase domain-containing protein</fullName>
    </recommendedName>
</protein>
<accession>A0A368URU4</accession>
<name>A0A368URU4_MARNT</name>
<feature type="transmembrane region" description="Helical" evidence="1">
    <location>
        <begin position="65"/>
        <end position="84"/>
    </location>
</feature>
<dbReference type="AlphaFoldDB" id="A0A368URU4"/>
<feature type="transmembrane region" description="Helical" evidence="1">
    <location>
        <begin position="262"/>
        <end position="287"/>
    </location>
</feature>
<feature type="transmembrane region" description="Helical" evidence="1">
    <location>
        <begin position="91"/>
        <end position="111"/>
    </location>
</feature>
<comment type="caution">
    <text evidence="3">The sequence shown here is derived from an EMBL/GenBank/DDBJ whole genome shotgun (WGS) entry which is preliminary data.</text>
</comment>
<feature type="transmembrane region" description="Helical" evidence="1">
    <location>
        <begin position="329"/>
        <end position="362"/>
    </location>
</feature>
<feature type="transmembrane region" description="Helical" evidence="1">
    <location>
        <begin position="155"/>
        <end position="174"/>
    </location>
</feature>
<keyword evidence="5" id="KW-1185">Reference proteome</keyword>
<evidence type="ECO:0000256" key="1">
    <source>
        <dbReference type="SAM" id="Phobius"/>
    </source>
</evidence>
<feature type="transmembrane region" description="Helical" evidence="1">
    <location>
        <begin position="123"/>
        <end position="143"/>
    </location>
</feature>
<feature type="transmembrane region" description="Helical" evidence="1">
    <location>
        <begin position="15"/>
        <end position="33"/>
    </location>
</feature>
<gene>
    <name evidence="3" type="ORF">DET51_11436</name>
    <name evidence="2" type="ORF">DET64_11436</name>
</gene>
<keyword evidence="1" id="KW-0472">Membrane</keyword>
<keyword evidence="1" id="KW-1133">Transmembrane helix</keyword>
<dbReference type="Proteomes" id="UP000253065">
    <property type="component" value="Unassembled WGS sequence"/>
</dbReference>
<dbReference type="EMBL" id="QNSA01000014">
    <property type="protein sequence ID" value="RBP69271.1"/>
    <property type="molecule type" value="Genomic_DNA"/>
</dbReference>
<sequence length="376" mass="42437">MAEPLRRKLSQELNVLNGMALLLCVGYVLLVFFAYLFGSLFLRGTAVLVGVSVFAWLVVSRRITVELALPLLLLASSVIGIALLNSSESEYRSLFLILVVISSAAIAWLAFDERLTFEVFELPFFVLLLFTFYLVVFRGYGAFEFNSLLAGSSRNVYSSILIACAFSYYVSRVYRGQSIPVWPFFLLLLLSFPVYSRSGILIAGALLFMVLVRKGSSALVLFFMISLVLIGASGEYLTDIFLNYTNFDKGLETERYNIWSGYFYSLNLNSFFSGASLDSVSIVDAYGGNPHNAFIRLHALWGIGVLLFLGILAYSFFRMVEDGRYDFAFMLLLVVARAFFDIVFFFNLADFFVFPLVFYFAFRDFFKSQCSRGEIA</sequence>
<feature type="transmembrane region" description="Helical" evidence="1">
    <location>
        <begin position="299"/>
        <end position="317"/>
    </location>
</feature>
<evidence type="ECO:0008006" key="6">
    <source>
        <dbReference type="Google" id="ProtNLM"/>
    </source>
</evidence>
<organism evidence="3 4">
    <name type="scientific">Marinobacter nauticus</name>
    <name type="common">Marinobacter hydrocarbonoclasticus</name>
    <name type="synonym">Marinobacter aquaeolei</name>
    <dbReference type="NCBI Taxonomy" id="2743"/>
    <lineage>
        <taxon>Bacteria</taxon>
        <taxon>Pseudomonadati</taxon>
        <taxon>Pseudomonadota</taxon>
        <taxon>Gammaproteobacteria</taxon>
        <taxon>Pseudomonadales</taxon>
        <taxon>Marinobacteraceae</taxon>
        <taxon>Marinobacter</taxon>
    </lineage>
</organism>
<keyword evidence="1" id="KW-0812">Transmembrane</keyword>
<evidence type="ECO:0000313" key="2">
    <source>
        <dbReference type="EMBL" id="RBP69271.1"/>
    </source>
</evidence>
<feature type="transmembrane region" description="Helical" evidence="1">
    <location>
        <begin position="219"/>
        <end position="242"/>
    </location>
</feature>
<proteinExistence type="predicted"/>
<reference evidence="3 4" key="1">
    <citation type="submission" date="2018-07" db="EMBL/GenBank/DDBJ databases">
        <title>Freshwater and sediment microbial communities from various areas in North America, analyzing microbe dynamics in response to fracking.</title>
        <authorList>
            <person name="Lamendella R."/>
        </authorList>
    </citation>
    <scope>NUCLEOTIDE SEQUENCE [LARGE SCALE GENOMIC DNA]</scope>
    <source>
        <strain evidence="3 4">114E</strain>
        <strain evidence="2 5">114E_o</strain>
    </source>
</reference>
<dbReference type="RefSeq" id="WP_147232559.1">
    <property type="nucleotide sequence ID" value="NZ_QNSA01000014.1"/>
</dbReference>
<evidence type="ECO:0000313" key="5">
    <source>
        <dbReference type="Proteomes" id="UP000253065"/>
    </source>
</evidence>
<dbReference type="Proteomes" id="UP000252795">
    <property type="component" value="Unassembled WGS sequence"/>
</dbReference>
<evidence type="ECO:0000313" key="4">
    <source>
        <dbReference type="Proteomes" id="UP000252795"/>
    </source>
</evidence>